<evidence type="ECO:0000313" key="2">
    <source>
        <dbReference type="RefSeq" id="XP_021847960.2"/>
    </source>
</evidence>
<gene>
    <name evidence="2" type="primary">LOC110787640</name>
</gene>
<dbReference type="AlphaFoldDB" id="A0A9R0JUV3"/>
<protein>
    <submittedName>
        <fullName evidence="2">Uncharacterized protein</fullName>
    </submittedName>
</protein>
<name>A0A9R0JUV3_SPIOL</name>
<dbReference type="RefSeq" id="XP_021847960.2">
    <property type="nucleotide sequence ID" value="XM_021992268.2"/>
</dbReference>
<reference evidence="1" key="1">
    <citation type="journal article" date="2021" name="Nat. Commun.">
        <title>Genomic analyses provide insights into spinach domestication and the genetic basis of agronomic traits.</title>
        <authorList>
            <person name="Cai X."/>
            <person name="Sun X."/>
            <person name="Xu C."/>
            <person name="Sun H."/>
            <person name="Wang X."/>
            <person name="Ge C."/>
            <person name="Zhang Z."/>
            <person name="Wang Q."/>
            <person name="Fei Z."/>
            <person name="Jiao C."/>
            <person name="Wang Q."/>
        </authorList>
    </citation>
    <scope>NUCLEOTIDE SEQUENCE [LARGE SCALE GENOMIC DNA]</scope>
    <source>
        <strain evidence="1">cv. Varoflay</strain>
    </source>
</reference>
<keyword evidence="1" id="KW-1185">Reference proteome</keyword>
<dbReference type="KEGG" id="soe:110787640"/>
<dbReference type="Proteomes" id="UP000813463">
    <property type="component" value="Chromosome 3"/>
</dbReference>
<proteinExistence type="predicted"/>
<dbReference type="PANTHER" id="PTHR34461:SF2">
    <property type="entry name" value="EXPRESSED PROTEIN"/>
    <property type="match status" value="1"/>
</dbReference>
<reference evidence="2" key="2">
    <citation type="submission" date="2025-08" db="UniProtKB">
        <authorList>
            <consortium name="RefSeq"/>
        </authorList>
    </citation>
    <scope>IDENTIFICATION</scope>
    <source>
        <tissue evidence="2">Leaf</tissue>
    </source>
</reference>
<evidence type="ECO:0000313" key="1">
    <source>
        <dbReference type="Proteomes" id="UP000813463"/>
    </source>
</evidence>
<sequence length="834" mass="92456">MELRGCSQLHFITVIRGEKVVKLPNLAGGNPRLKFKNTEEIYSSCDSKCHDSLAKSPPKVDRSLAMPCGFVEVKTEVKIESIEEDNGLDFSAMTLRQIKDICISLKRKASRSVELDDDQQYEQDVFGLEETLSSWKRKVLLKRKTKKGINKCNIVSSTTNILDGILKGTSVSPDLLDLSSKIFKPLNIKVEDAQHDYAELQNESLTPSDAPGNLTSDAVRSVEHCYPDQDLNTTSGYPQSGYLNPISHEHLVQPVALANSTCCISQESYEHLYCAELQNPLIFGNSDAEEIVKLDGVVVIGDHPLVSCCSEAAGEEDRTDFMTCDEPTDIGILEGDTSIQNHYRHYSCPLQSPPDENPSKVHVSVLAPNSGYQTAEVTNSGEPIESIDDDKDIENVVRSASTNYSSMVKSDTKLPSVRGMNSLDNSIAGVEDQGLLVLDAITEEVMASPMSPKSYCHNTEFITYGEASRSLDDIPDPEAKAIRRDFKKFTASVQNKTCFPLVNTIESLHKVTSAVEDKQSSILNDAITPLTCSPEPCNAIDQRIGSAASERRNEFKLDQQTPERLLSGRKTISPNSKERLRKAMDCAESRDDTQTLFCREKLSVENNYVDTSSSRSDFKKTRIVLTSKIPEALCKTEIRTKNLRTLKKGKYERKFSVVKGTVNGPRASPLSVRASSVCSSSQSSSQNAIAFSQQQMIDTERLAMKLLTELQSMKEMFVDTLTCSASRSYNTDKARVAVENVKKVEESTKKFLSMMSRDCTRFCKIMELTEANGASPVKCNDEHIPDSEICRNNNVSETKQLEHKLSPPKSTMQKDKKIMFADEAGESLCQVSAL</sequence>
<dbReference type="PANTHER" id="PTHR34461">
    <property type="entry name" value="EXPRESSED PROTEIN"/>
    <property type="match status" value="1"/>
</dbReference>
<accession>A0A9R0JUV3</accession>
<organism evidence="1 2">
    <name type="scientific">Spinacia oleracea</name>
    <name type="common">Spinach</name>
    <dbReference type="NCBI Taxonomy" id="3562"/>
    <lineage>
        <taxon>Eukaryota</taxon>
        <taxon>Viridiplantae</taxon>
        <taxon>Streptophyta</taxon>
        <taxon>Embryophyta</taxon>
        <taxon>Tracheophyta</taxon>
        <taxon>Spermatophyta</taxon>
        <taxon>Magnoliopsida</taxon>
        <taxon>eudicotyledons</taxon>
        <taxon>Gunneridae</taxon>
        <taxon>Pentapetalae</taxon>
        <taxon>Caryophyllales</taxon>
        <taxon>Chenopodiaceae</taxon>
        <taxon>Chenopodioideae</taxon>
        <taxon>Anserineae</taxon>
        <taxon>Spinacia</taxon>
    </lineage>
</organism>
<dbReference type="GeneID" id="110787640"/>